<evidence type="ECO:0000259" key="4">
    <source>
        <dbReference type="PROSITE" id="PS01124"/>
    </source>
</evidence>
<keyword evidence="3" id="KW-0804">Transcription</keyword>
<dbReference type="AlphaFoldDB" id="A0A1G7KPS3"/>
<reference evidence="5 6" key="1">
    <citation type="submission" date="2016-10" db="EMBL/GenBank/DDBJ databases">
        <authorList>
            <person name="de Groot N.N."/>
        </authorList>
    </citation>
    <scope>NUCLEOTIDE SEQUENCE [LARGE SCALE GENOMIC DNA]</scope>
    <source>
        <strain evidence="5 6">DSM 28129</strain>
    </source>
</reference>
<dbReference type="EMBL" id="FNBG01000010">
    <property type="protein sequence ID" value="SDF39207.1"/>
    <property type="molecule type" value="Genomic_DNA"/>
</dbReference>
<keyword evidence="6" id="KW-1185">Reference proteome</keyword>
<dbReference type="OrthoDB" id="9778008at2"/>
<dbReference type="InterPro" id="IPR018060">
    <property type="entry name" value="HTH_AraC"/>
</dbReference>
<evidence type="ECO:0000313" key="5">
    <source>
        <dbReference type="EMBL" id="SDF39207.1"/>
    </source>
</evidence>
<dbReference type="Gene3D" id="1.10.10.60">
    <property type="entry name" value="Homeodomain-like"/>
    <property type="match status" value="2"/>
</dbReference>
<dbReference type="InterPro" id="IPR009057">
    <property type="entry name" value="Homeodomain-like_sf"/>
</dbReference>
<feature type="domain" description="HTH araC/xylS-type" evidence="4">
    <location>
        <begin position="197"/>
        <end position="295"/>
    </location>
</feature>
<evidence type="ECO:0000256" key="3">
    <source>
        <dbReference type="ARBA" id="ARBA00023163"/>
    </source>
</evidence>
<dbReference type="SUPFAM" id="SSF46689">
    <property type="entry name" value="Homeodomain-like"/>
    <property type="match status" value="1"/>
</dbReference>
<dbReference type="Pfam" id="PF12833">
    <property type="entry name" value="HTH_18"/>
    <property type="match status" value="1"/>
</dbReference>
<sequence>MKWTTIGRDFYPGYHHLIQVIDQDEIVQSEPLKTRYRFILIDEEGGALQIGGQCYSVTAPSVIYLSENDALIPLSGAEIKAKSVYFHPQIVNRKYEFPLFFDEEERQELTETDLQDLWFMSSFRDRSSCIPIDPIYARHLSQIMTEIHEQLTEQPDQSWPCRSRSYMFELLSLVRRVYDQSYKGTNTVDSWTNDEIKPIVQFLHTHYRQKIKVEDITRTFHTNKTTLNIEFKQAVGHTMMSYLNSIRMQMAASMLRNTTLLISEIMQMVGFQDSAHFIRNFRKYSGYTPSEYRTQFCWMLKKNI</sequence>
<dbReference type="PROSITE" id="PS01124">
    <property type="entry name" value="HTH_ARAC_FAMILY_2"/>
    <property type="match status" value="1"/>
</dbReference>
<keyword evidence="1" id="KW-0805">Transcription regulation</keyword>
<dbReference type="RefSeq" id="WP_091229336.1">
    <property type="nucleotide sequence ID" value="NZ_FNBG01000010.1"/>
</dbReference>
<dbReference type="SMART" id="SM00342">
    <property type="entry name" value="HTH_ARAC"/>
    <property type="match status" value="1"/>
</dbReference>
<accession>A0A1G7KPS3</accession>
<keyword evidence="2" id="KW-0238">DNA-binding</keyword>
<name>A0A1G7KPS3_9BACL</name>
<organism evidence="5 6">
    <name type="scientific">Fontibacillus panacisegetis</name>
    <dbReference type="NCBI Taxonomy" id="670482"/>
    <lineage>
        <taxon>Bacteria</taxon>
        <taxon>Bacillati</taxon>
        <taxon>Bacillota</taxon>
        <taxon>Bacilli</taxon>
        <taxon>Bacillales</taxon>
        <taxon>Paenibacillaceae</taxon>
        <taxon>Fontibacillus</taxon>
    </lineage>
</organism>
<evidence type="ECO:0000313" key="6">
    <source>
        <dbReference type="Proteomes" id="UP000198972"/>
    </source>
</evidence>
<gene>
    <name evidence="5" type="ORF">SAMN04488542_11027</name>
</gene>
<protein>
    <submittedName>
        <fullName evidence="5">Transcriptional regulator, AraC family</fullName>
    </submittedName>
</protein>
<dbReference type="PRINTS" id="PR00032">
    <property type="entry name" value="HTHARAC"/>
</dbReference>
<evidence type="ECO:0000256" key="2">
    <source>
        <dbReference type="ARBA" id="ARBA00023125"/>
    </source>
</evidence>
<proteinExistence type="predicted"/>
<dbReference type="PANTHER" id="PTHR43280:SF2">
    <property type="entry name" value="HTH-TYPE TRANSCRIPTIONAL REGULATOR EXSA"/>
    <property type="match status" value="1"/>
</dbReference>
<dbReference type="InterPro" id="IPR020449">
    <property type="entry name" value="Tscrpt_reg_AraC-type_HTH"/>
</dbReference>
<dbReference type="Proteomes" id="UP000198972">
    <property type="component" value="Unassembled WGS sequence"/>
</dbReference>
<dbReference type="STRING" id="670482.SAMN04488542_11027"/>
<dbReference type="PANTHER" id="PTHR43280">
    <property type="entry name" value="ARAC-FAMILY TRANSCRIPTIONAL REGULATOR"/>
    <property type="match status" value="1"/>
</dbReference>
<dbReference type="GO" id="GO:0043565">
    <property type="term" value="F:sequence-specific DNA binding"/>
    <property type="evidence" value="ECO:0007669"/>
    <property type="project" value="InterPro"/>
</dbReference>
<dbReference type="GO" id="GO:0003700">
    <property type="term" value="F:DNA-binding transcription factor activity"/>
    <property type="evidence" value="ECO:0007669"/>
    <property type="project" value="InterPro"/>
</dbReference>
<evidence type="ECO:0000256" key="1">
    <source>
        <dbReference type="ARBA" id="ARBA00023015"/>
    </source>
</evidence>